<dbReference type="EMBL" id="JAVFHQ010000017">
    <property type="protein sequence ID" value="KAK4545953.1"/>
    <property type="molecule type" value="Genomic_DNA"/>
</dbReference>
<proteinExistence type="predicted"/>
<evidence type="ECO:0000313" key="1">
    <source>
        <dbReference type="EMBL" id="KAK4545953.1"/>
    </source>
</evidence>
<gene>
    <name evidence="1" type="ORF">LTR36_002517</name>
</gene>
<organism evidence="1 2">
    <name type="scientific">Oleoguttula mirabilis</name>
    <dbReference type="NCBI Taxonomy" id="1507867"/>
    <lineage>
        <taxon>Eukaryota</taxon>
        <taxon>Fungi</taxon>
        <taxon>Dikarya</taxon>
        <taxon>Ascomycota</taxon>
        <taxon>Pezizomycotina</taxon>
        <taxon>Dothideomycetes</taxon>
        <taxon>Dothideomycetidae</taxon>
        <taxon>Mycosphaerellales</taxon>
        <taxon>Teratosphaeriaceae</taxon>
        <taxon>Oleoguttula</taxon>
    </lineage>
</organism>
<name>A0AAV9JKX0_9PEZI</name>
<accession>A0AAV9JKX0</accession>
<sequence length="295" mass="34325">MPSIDIRLAWVTKVKVETLGAHLEAYINLQLTITMLRLCNQFGKGDEAFITRLPVELLKQIEEILLRHERADTCKGWTEDCRCFQALCAPTDHHDTEVLEEMYREAFYDDFIESDHETKARWYDRAGKPTETARGFFSQHKDLLLKHFGLEVWIAHKQHNKARRQWEDGSLFRSTTAYMTLPVSESASKEWDVDYEDNDWSGRSRLPTEVGYAFSLAEPIKPPRKSLRRFPRAMKTLGLRTVSPEDTLDLIADGGDVTDWESGEEKHSEDYKKAPKGWPYLRLLVINRDETMDQL</sequence>
<protein>
    <recommendedName>
        <fullName evidence="3">F-box domain-containing protein</fullName>
    </recommendedName>
</protein>
<keyword evidence="2" id="KW-1185">Reference proteome</keyword>
<comment type="caution">
    <text evidence="1">The sequence shown here is derived from an EMBL/GenBank/DDBJ whole genome shotgun (WGS) entry which is preliminary data.</text>
</comment>
<dbReference type="AlphaFoldDB" id="A0AAV9JKX0"/>
<dbReference type="Proteomes" id="UP001324427">
    <property type="component" value="Unassembled WGS sequence"/>
</dbReference>
<evidence type="ECO:0000313" key="2">
    <source>
        <dbReference type="Proteomes" id="UP001324427"/>
    </source>
</evidence>
<evidence type="ECO:0008006" key="3">
    <source>
        <dbReference type="Google" id="ProtNLM"/>
    </source>
</evidence>
<reference evidence="1 2" key="1">
    <citation type="submission" date="2021-11" db="EMBL/GenBank/DDBJ databases">
        <title>Black yeast isolated from Biological Soil Crust.</title>
        <authorList>
            <person name="Kurbessoian T."/>
        </authorList>
    </citation>
    <scope>NUCLEOTIDE SEQUENCE [LARGE SCALE GENOMIC DNA]</scope>
    <source>
        <strain evidence="1 2">CCFEE 5522</strain>
    </source>
</reference>